<dbReference type="Proteomes" id="UP000002734">
    <property type="component" value="Chromosome"/>
</dbReference>
<dbReference type="PANTHER" id="PTHR30146">
    <property type="entry name" value="LACI-RELATED TRANSCRIPTIONAL REPRESSOR"/>
    <property type="match status" value="1"/>
</dbReference>
<keyword evidence="8" id="KW-1185">Reference proteome</keyword>
<dbReference type="PRINTS" id="PR00036">
    <property type="entry name" value="HTHLACI"/>
</dbReference>
<dbReference type="SMART" id="SM00354">
    <property type="entry name" value="HTH_LACI"/>
    <property type="match status" value="1"/>
</dbReference>
<evidence type="ECO:0000256" key="4">
    <source>
        <dbReference type="ARBA" id="ARBA00023125"/>
    </source>
</evidence>
<dbReference type="PROSITE" id="PS50932">
    <property type="entry name" value="HTH_LACI_2"/>
    <property type="match status" value="1"/>
</dbReference>
<dbReference type="CDD" id="cd06270">
    <property type="entry name" value="PBP1_GalS-like"/>
    <property type="match status" value="1"/>
</dbReference>
<feature type="domain" description="HTH lacI-type" evidence="6">
    <location>
        <begin position="2"/>
        <end position="56"/>
    </location>
</feature>
<dbReference type="CDD" id="cd01392">
    <property type="entry name" value="HTH_LacI"/>
    <property type="match status" value="1"/>
</dbReference>
<dbReference type="InterPro" id="IPR000843">
    <property type="entry name" value="HTH_LacI"/>
</dbReference>
<dbReference type="Pfam" id="PF13377">
    <property type="entry name" value="Peripla_BP_3"/>
    <property type="match status" value="1"/>
</dbReference>
<dbReference type="RefSeq" id="WP_012764391.1">
    <property type="nucleotide sequence ID" value="NC_012880.1"/>
</dbReference>
<reference evidence="7" key="1">
    <citation type="submission" date="2009-06" db="EMBL/GenBank/DDBJ databases">
        <title>Complete sequence of Dickeya dadantii Ech703.</title>
        <authorList>
            <consortium name="US DOE Joint Genome Institute"/>
            <person name="Lucas S."/>
            <person name="Copeland A."/>
            <person name="Lapidus A."/>
            <person name="Glavina del Rio T."/>
            <person name="Dalin E."/>
            <person name="Tice H."/>
            <person name="Bruce D."/>
            <person name="Goodwin L."/>
            <person name="Pitluck S."/>
            <person name="Chertkov O."/>
            <person name="Brettin T."/>
            <person name="Detter J.C."/>
            <person name="Han C."/>
            <person name="Larimer F."/>
            <person name="Land M."/>
            <person name="Hauser L."/>
            <person name="Kyrpides N."/>
            <person name="Mikhailova N."/>
            <person name="Balakrishnan V."/>
            <person name="Glasner J."/>
            <person name="Perna N.T."/>
        </authorList>
    </citation>
    <scope>NUCLEOTIDE SEQUENCE [LARGE SCALE GENOMIC DNA]</scope>
    <source>
        <strain evidence="7">Ech703</strain>
    </source>
</reference>
<keyword evidence="5" id="KW-0804">Transcription</keyword>
<dbReference type="InterPro" id="IPR046335">
    <property type="entry name" value="LacI/GalR-like_sensor"/>
</dbReference>
<dbReference type="InterPro" id="IPR010982">
    <property type="entry name" value="Lambda_DNA-bd_dom_sf"/>
</dbReference>
<keyword evidence="2" id="KW-0678">Repressor</keyword>
<dbReference type="FunFam" id="3.40.50.2300:FF:000048">
    <property type="entry name" value="HTH-type transcriptional regulator GalR"/>
    <property type="match status" value="1"/>
</dbReference>
<dbReference type="Gene3D" id="3.40.50.2300">
    <property type="match status" value="2"/>
</dbReference>
<dbReference type="SUPFAM" id="SSF47413">
    <property type="entry name" value="lambda repressor-like DNA-binding domains"/>
    <property type="match status" value="1"/>
</dbReference>
<dbReference type="GO" id="GO:0003700">
    <property type="term" value="F:DNA-binding transcription factor activity"/>
    <property type="evidence" value="ECO:0007669"/>
    <property type="project" value="TreeGrafter"/>
</dbReference>
<evidence type="ECO:0000313" key="8">
    <source>
        <dbReference type="Proteomes" id="UP000002734"/>
    </source>
</evidence>
<dbReference type="EMBL" id="CP001654">
    <property type="protein sequence ID" value="ACS84572.1"/>
    <property type="molecule type" value="Genomic_DNA"/>
</dbReference>
<dbReference type="KEGG" id="dda:Dd703_0761"/>
<evidence type="ECO:0000259" key="6">
    <source>
        <dbReference type="PROSITE" id="PS50932"/>
    </source>
</evidence>
<dbReference type="PROSITE" id="PS00356">
    <property type="entry name" value="HTH_LACI_1"/>
    <property type="match status" value="1"/>
</dbReference>
<dbReference type="STRING" id="579405.Dd703_0761"/>
<evidence type="ECO:0000256" key="2">
    <source>
        <dbReference type="ARBA" id="ARBA00022491"/>
    </source>
</evidence>
<organism evidence="7 8">
    <name type="scientific">Musicola paradisiaca (strain Ech703)</name>
    <name type="common">Dickeya paradisiaca</name>
    <name type="synonym">Dickeya dadantii</name>
    <dbReference type="NCBI Taxonomy" id="579405"/>
    <lineage>
        <taxon>Bacteria</taxon>
        <taxon>Pseudomonadati</taxon>
        <taxon>Pseudomonadota</taxon>
        <taxon>Gammaproteobacteria</taxon>
        <taxon>Enterobacterales</taxon>
        <taxon>Pectobacteriaceae</taxon>
        <taxon>Musicola</taxon>
    </lineage>
</organism>
<evidence type="ECO:0000313" key="7">
    <source>
        <dbReference type="EMBL" id="ACS84572.1"/>
    </source>
</evidence>
<proteinExistence type="predicted"/>
<dbReference type="GO" id="GO:0000976">
    <property type="term" value="F:transcription cis-regulatory region binding"/>
    <property type="evidence" value="ECO:0007669"/>
    <property type="project" value="TreeGrafter"/>
</dbReference>
<evidence type="ECO:0000256" key="1">
    <source>
        <dbReference type="ARBA" id="ARBA00011738"/>
    </source>
</evidence>
<dbReference type="Gene3D" id="1.10.260.40">
    <property type="entry name" value="lambda repressor-like DNA-binding domains"/>
    <property type="match status" value="1"/>
</dbReference>
<dbReference type="InterPro" id="IPR028082">
    <property type="entry name" value="Peripla_BP_I"/>
</dbReference>
<dbReference type="HOGENOM" id="CLU_037628_6_0_6"/>
<dbReference type="SUPFAM" id="SSF53822">
    <property type="entry name" value="Periplasmic binding protein-like I"/>
    <property type="match status" value="1"/>
</dbReference>
<gene>
    <name evidence="7" type="ordered locus">Dd703_0761</name>
</gene>
<dbReference type="eggNOG" id="COG1609">
    <property type="taxonomic scope" value="Bacteria"/>
</dbReference>
<dbReference type="NCBIfam" id="NF008002">
    <property type="entry name" value="PRK10727.1"/>
    <property type="match status" value="1"/>
</dbReference>
<name>C6CA97_MUSP7</name>
<accession>C6CA97</accession>
<keyword evidence="4" id="KW-0238">DNA-binding</keyword>
<evidence type="ECO:0000256" key="5">
    <source>
        <dbReference type="ARBA" id="ARBA00023163"/>
    </source>
</evidence>
<sequence>MPTIKDVARLAGVSVATVSRVINDSPKASEQARRAVQQAMQQLQYHPNANARALAQQSTETLGLVVADVSDPFFGSMVKAVEQEAYRTGNFLLIGNGYHVAHKERQAIEQLLRHRCAALVVHAKTLPDEELAQLMAQTPGMVLINRILPGYEARCVALDDRYGAWLATCHLIRQGHRHIGFLCSNHPISDASDRLQGYRDALAEHDIALDEQLIAYGEPDETGGEEAMTELLVRGRPLTAVACYNDPMAAGALAVLSDNGIDVPRDISLIGFDDVLLSRYLRPRLTTIRYPIATMATQAAQMALALANNTPMDNPINLFHPTLVRRHSVAGRSTLRHDDQPQGTPEQE</sequence>
<evidence type="ECO:0000256" key="3">
    <source>
        <dbReference type="ARBA" id="ARBA00023015"/>
    </source>
</evidence>
<dbReference type="FunFam" id="1.10.260.40:FF:000002">
    <property type="entry name" value="HTH-type transcriptional repressor PurR"/>
    <property type="match status" value="1"/>
</dbReference>
<keyword evidence="3" id="KW-0805">Transcription regulation</keyword>
<dbReference type="PANTHER" id="PTHR30146:SF98">
    <property type="entry name" value="HTH-TYPE TRANSCRIPTIONAL REGULATOR GALR"/>
    <property type="match status" value="1"/>
</dbReference>
<dbReference type="Pfam" id="PF00356">
    <property type="entry name" value="LacI"/>
    <property type="match status" value="1"/>
</dbReference>
<dbReference type="AlphaFoldDB" id="C6CA97"/>
<protein>
    <submittedName>
        <fullName evidence="7">Transcriptional regulator, LacI family</fullName>
    </submittedName>
</protein>
<comment type="subunit">
    <text evidence="1">Homodimer.</text>
</comment>